<dbReference type="EMBL" id="GBXI01001240">
    <property type="protein sequence ID" value="JAD13052.1"/>
    <property type="molecule type" value="Transcribed_RNA"/>
</dbReference>
<keyword evidence="4 6" id="KW-0732">Signal</keyword>
<reference evidence="8" key="2">
    <citation type="journal article" date="2015" name="Gigascience">
        <title>Reconstructing a comprehensive transcriptome assembly of a white-pupal translocated strain of the pest fruit fly Bactrocera cucurbitae.</title>
        <authorList>
            <person name="Sim S.B."/>
            <person name="Calla B."/>
            <person name="Hall B."/>
            <person name="DeRego T."/>
            <person name="Geib S.M."/>
        </authorList>
    </citation>
    <scope>NUCLEOTIDE SEQUENCE</scope>
</reference>
<feature type="chain" id="PRO_5011029498" evidence="6">
    <location>
        <begin position="21"/>
        <end position="421"/>
    </location>
</feature>
<dbReference type="PANTHER" id="PTHR10009:SF7">
    <property type="entry name" value="GH10609P-RELATED"/>
    <property type="match status" value="1"/>
</dbReference>
<organism evidence="8">
    <name type="scientific">Zeugodacus cucurbitae</name>
    <name type="common">Melon fruit fly</name>
    <name type="synonym">Bactrocera cucurbitae</name>
    <dbReference type="NCBI Taxonomy" id="28588"/>
    <lineage>
        <taxon>Eukaryota</taxon>
        <taxon>Metazoa</taxon>
        <taxon>Ecdysozoa</taxon>
        <taxon>Arthropoda</taxon>
        <taxon>Hexapoda</taxon>
        <taxon>Insecta</taxon>
        <taxon>Pterygota</taxon>
        <taxon>Neoptera</taxon>
        <taxon>Endopterygota</taxon>
        <taxon>Diptera</taxon>
        <taxon>Brachycera</taxon>
        <taxon>Muscomorpha</taxon>
        <taxon>Tephritoidea</taxon>
        <taxon>Tephritidae</taxon>
        <taxon>Zeugodacus</taxon>
        <taxon>Zeugodacus</taxon>
    </lineage>
</organism>
<keyword evidence="3" id="KW-0964">Secreted</keyword>
<feature type="signal peptide" evidence="6">
    <location>
        <begin position="1"/>
        <end position="20"/>
    </location>
</feature>
<dbReference type="EMBL" id="GBXI01014580">
    <property type="protein sequence ID" value="JAC99711.1"/>
    <property type="molecule type" value="Transcribed_RNA"/>
</dbReference>
<evidence type="ECO:0000256" key="6">
    <source>
        <dbReference type="SAM" id="SignalP"/>
    </source>
</evidence>
<evidence type="ECO:0000313" key="7">
    <source>
        <dbReference type="EMBL" id="JAC99711.1"/>
    </source>
</evidence>
<dbReference type="InterPro" id="IPR011042">
    <property type="entry name" value="6-blade_b-propeller_TolB-like"/>
</dbReference>
<dbReference type="PANTHER" id="PTHR10009">
    <property type="entry name" value="PROTEIN YELLOW-RELATED"/>
    <property type="match status" value="1"/>
</dbReference>
<dbReference type="Pfam" id="PF03022">
    <property type="entry name" value="MRJP"/>
    <property type="match status" value="1"/>
</dbReference>
<evidence type="ECO:0000256" key="2">
    <source>
        <dbReference type="ARBA" id="ARBA00009127"/>
    </source>
</evidence>
<reference evidence="8" key="1">
    <citation type="submission" date="2014-11" db="EMBL/GenBank/DDBJ databases">
        <authorList>
            <person name="Geib S."/>
        </authorList>
    </citation>
    <scope>NUCLEOTIDE SEQUENCE</scope>
</reference>
<evidence type="ECO:0000313" key="8">
    <source>
        <dbReference type="EMBL" id="JAD13052.1"/>
    </source>
</evidence>
<evidence type="ECO:0000256" key="5">
    <source>
        <dbReference type="ARBA" id="ARBA00023180"/>
    </source>
</evidence>
<name>A0A0A1XQ23_ZEUCU</name>
<protein>
    <submittedName>
        <fullName evidence="8">Protein yellow</fullName>
    </submittedName>
</protein>
<comment type="subcellular location">
    <subcellularLocation>
        <location evidence="1">Secreted</location>
    </subcellularLocation>
</comment>
<keyword evidence="5" id="KW-0325">Glycoprotein</keyword>
<proteinExistence type="inferred from homology"/>
<dbReference type="GO" id="GO:0005576">
    <property type="term" value="C:extracellular region"/>
    <property type="evidence" value="ECO:0007669"/>
    <property type="project" value="UniProtKB-SubCell"/>
</dbReference>
<dbReference type="InterPro" id="IPR017996">
    <property type="entry name" value="MRJP/yellow-related"/>
</dbReference>
<evidence type="ECO:0000256" key="3">
    <source>
        <dbReference type="ARBA" id="ARBA00022525"/>
    </source>
</evidence>
<comment type="similarity">
    <text evidence="2">Belongs to the major royal jelly protein family.</text>
</comment>
<accession>A0A0A1XQ23</accession>
<dbReference type="Gene3D" id="2.120.10.30">
    <property type="entry name" value="TolB, C-terminal domain"/>
    <property type="match status" value="1"/>
</dbReference>
<gene>
    <name evidence="8" type="primary">y_3</name>
    <name evidence="7" type="synonym">y_7</name>
    <name evidence="7" type="ORF">g.47036</name>
    <name evidence="8" type="ORF">g.47038</name>
</gene>
<sequence>MWGRFFIVLILALTPHAIVSVKLRDVEVIYQWKQLVYGFPTEADRLKAIADGNLVPENGTPIDVAPHQDSNKGSRVFTTIPRFTSGIPYTLALVSDSKESNGPVLQPYPDYSWHNSDGGDCDKITSVFRVAITECNQMFVLDTGVISMVQHCPPQLLVFDLNNDSLVHRYRFEPGTYIAVASLFIVPIVVVDDPPPKGLCRKLRVYIGDVTFHGLVIYDSELNTAWRAENKFMYPDPDHGTHLIAGEKFDLMDGMFGLATDRQQLFFHPLASVSEYSVPLSVINNRTNWLADVNSMTKSFRLVGNRTSQCAAQAMDSYNNLYCVIHNPIKLVRWNMNKPYSVKNEIEIPVDPELLQFVSGMKVFKTDGGKEELWMMSNRFQRIASGTIDFNEVNFRIVRRPLDDIQHGQLKQDLSQRLIFN</sequence>
<evidence type="ECO:0000256" key="1">
    <source>
        <dbReference type="ARBA" id="ARBA00004613"/>
    </source>
</evidence>
<dbReference type="FunFam" id="2.120.10.30:FF:000045">
    <property type="entry name" value="Blast:Protein yellow"/>
    <property type="match status" value="1"/>
</dbReference>
<dbReference type="AlphaFoldDB" id="A0A0A1XQ23"/>
<evidence type="ECO:0000256" key="4">
    <source>
        <dbReference type="ARBA" id="ARBA00022729"/>
    </source>
</evidence>